<dbReference type="GO" id="GO:0016020">
    <property type="term" value="C:membrane"/>
    <property type="evidence" value="ECO:0007669"/>
    <property type="project" value="UniProtKB-SubCell"/>
</dbReference>
<evidence type="ECO:0000256" key="5">
    <source>
        <dbReference type="ARBA" id="ARBA00022989"/>
    </source>
</evidence>
<dbReference type="PANTHER" id="PTHR13353:SF5">
    <property type="entry name" value="TRANSMEMBRANE PROTEIN 19"/>
    <property type="match status" value="1"/>
</dbReference>
<dbReference type="Proteomes" id="UP000681720">
    <property type="component" value="Unassembled WGS sequence"/>
</dbReference>
<feature type="non-terminal residue" evidence="8">
    <location>
        <position position="1"/>
    </location>
</feature>
<dbReference type="EMBL" id="CAJOBH010244332">
    <property type="protein sequence ID" value="CAF5119849.1"/>
    <property type="molecule type" value="Genomic_DNA"/>
</dbReference>
<evidence type="ECO:0000256" key="6">
    <source>
        <dbReference type="ARBA" id="ARBA00023136"/>
    </source>
</evidence>
<dbReference type="Pfam" id="PF01940">
    <property type="entry name" value="DUF92"/>
    <property type="match status" value="1"/>
</dbReference>
<dbReference type="EMBL" id="CAJOBJ010345162">
    <property type="protein sequence ID" value="CAF5200340.1"/>
    <property type="molecule type" value="Genomic_DNA"/>
</dbReference>
<organism evidence="8 10">
    <name type="scientific">Rotaria magnacalcarata</name>
    <dbReference type="NCBI Taxonomy" id="392030"/>
    <lineage>
        <taxon>Eukaryota</taxon>
        <taxon>Metazoa</taxon>
        <taxon>Spiralia</taxon>
        <taxon>Gnathifera</taxon>
        <taxon>Rotifera</taxon>
        <taxon>Eurotatoria</taxon>
        <taxon>Bdelloidea</taxon>
        <taxon>Philodinida</taxon>
        <taxon>Philodinidae</taxon>
        <taxon>Rotaria</taxon>
    </lineage>
</organism>
<reference evidence="8" key="1">
    <citation type="submission" date="2021-02" db="EMBL/GenBank/DDBJ databases">
        <authorList>
            <person name="Nowell W R."/>
        </authorList>
    </citation>
    <scope>NUCLEOTIDE SEQUENCE</scope>
</reference>
<dbReference type="Proteomes" id="UP000681967">
    <property type="component" value="Unassembled WGS sequence"/>
</dbReference>
<feature type="non-terminal residue" evidence="8">
    <location>
        <position position="124"/>
    </location>
</feature>
<protein>
    <recommendedName>
        <fullName evidence="3">Transmembrane protein 19</fullName>
    </recommendedName>
</protein>
<dbReference type="PANTHER" id="PTHR13353">
    <property type="entry name" value="TRANSMEMBRANE PROTEIN 19"/>
    <property type="match status" value="1"/>
</dbReference>
<comment type="caution">
    <text evidence="8">The sequence shown here is derived from an EMBL/GenBank/DDBJ whole genome shotgun (WGS) entry which is preliminary data.</text>
</comment>
<gene>
    <name evidence="8" type="ORF">BYL167_LOCUS66907</name>
    <name evidence="9" type="ORF">GIL414_LOCUS76364</name>
</gene>
<comment type="similarity">
    <text evidence="2">Belongs to the TMEM19 family.</text>
</comment>
<dbReference type="AlphaFoldDB" id="A0A8S3FFN9"/>
<evidence type="ECO:0000256" key="3">
    <source>
        <dbReference type="ARBA" id="ARBA00014258"/>
    </source>
</evidence>
<evidence type="ECO:0000313" key="9">
    <source>
        <dbReference type="EMBL" id="CAF5200340.1"/>
    </source>
</evidence>
<keyword evidence="6 7" id="KW-0472">Membrane</keyword>
<evidence type="ECO:0000256" key="4">
    <source>
        <dbReference type="ARBA" id="ARBA00022692"/>
    </source>
</evidence>
<sequence length="124" mass="13262">SELGSVLARNNPRLLTNPFRVVPVGTNGAISFVGCLCSLLGGFIIGLSYIIGNSIFCQPDHMINTSMINIQLLFYCTLFGLVGSSIDSILGATLQFSGYDREHNVTVQKPGPSIERISGVNILS</sequence>
<dbReference type="InterPro" id="IPR002794">
    <property type="entry name" value="DUF92_TMEM19"/>
</dbReference>
<proteinExistence type="inferred from homology"/>
<feature type="transmembrane region" description="Helical" evidence="7">
    <location>
        <begin position="29"/>
        <end position="51"/>
    </location>
</feature>
<evidence type="ECO:0000256" key="1">
    <source>
        <dbReference type="ARBA" id="ARBA00004141"/>
    </source>
</evidence>
<feature type="transmembrane region" description="Helical" evidence="7">
    <location>
        <begin position="72"/>
        <end position="94"/>
    </location>
</feature>
<evidence type="ECO:0000256" key="2">
    <source>
        <dbReference type="ARBA" id="ARBA00009012"/>
    </source>
</evidence>
<evidence type="ECO:0000256" key="7">
    <source>
        <dbReference type="SAM" id="Phobius"/>
    </source>
</evidence>
<accession>A0A8S3FFN9</accession>
<keyword evidence="5 7" id="KW-1133">Transmembrane helix</keyword>
<name>A0A8S3FFN9_9BILA</name>
<keyword evidence="4 7" id="KW-0812">Transmembrane</keyword>
<evidence type="ECO:0000313" key="10">
    <source>
        <dbReference type="Proteomes" id="UP000681967"/>
    </source>
</evidence>
<evidence type="ECO:0000313" key="8">
    <source>
        <dbReference type="EMBL" id="CAF5119849.1"/>
    </source>
</evidence>
<comment type="subcellular location">
    <subcellularLocation>
        <location evidence="1">Membrane</location>
        <topology evidence="1">Multi-pass membrane protein</topology>
    </subcellularLocation>
</comment>